<evidence type="ECO:0000256" key="1">
    <source>
        <dbReference type="SAM" id="MobiDB-lite"/>
    </source>
</evidence>
<evidence type="ECO:0000313" key="2">
    <source>
        <dbReference type="EMBL" id="KAJ3614516.1"/>
    </source>
</evidence>
<reference evidence="2" key="1">
    <citation type="submission" date="2022-07" db="EMBL/GenBank/DDBJ databases">
        <title>Chromosome-level genome of Muraenolepis orangiensis.</title>
        <authorList>
            <person name="Kim J."/>
        </authorList>
    </citation>
    <scope>NUCLEOTIDE SEQUENCE</scope>
    <source>
        <strain evidence="2">KU_S4_2022</strain>
        <tissue evidence="2">Muscle</tissue>
    </source>
</reference>
<protein>
    <submittedName>
        <fullName evidence="2">Uncharacterized protein</fullName>
    </submittedName>
</protein>
<evidence type="ECO:0000313" key="3">
    <source>
        <dbReference type="Proteomes" id="UP001148018"/>
    </source>
</evidence>
<dbReference type="Proteomes" id="UP001148018">
    <property type="component" value="Unassembled WGS sequence"/>
</dbReference>
<feature type="region of interest" description="Disordered" evidence="1">
    <location>
        <begin position="1"/>
        <end position="54"/>
    </location>
</feature>
<dbReference type="AlphaFoldDB" id="A0A9Q0IYL2"/>
<accession>A0A9Q0IYL2</accession>
<dbReference type="EMBL" id="JANIIK010000034">
    <property type="protein sequence ID" value="KAJ3614516.1"/>
    <property type="molecule type" value="Genomic_DNA"/>
</dbReference>
<sequence>MRNPQPAPRLAWTSPPLPPLERGPAGQPRKPGDVFLRSRGRPGPGAYSDRGEGLDWGLMFYSGQRGRLWSGGRKLHGWAGGDDGPHKHPGWAPSQAAGGRGEEYGDGASRASSGPLAQETPGPKGSPNRTPTENPPAPAWG</sequence>
<gene>
    <name evidence="2" type="ORF">NHX12_018088</name>
</gene>
<organism evidence="2 3">
    <name type="scientific">Muraenolepis orangiensis</name>
    <name type="common">Patagonian moray cod</name>
    <dbReference type="NCBI Taxonomy" id="630683"/>
    <lineage>
        <taxon>Eukaryota</taxon>
        <taxon>Metazoa</taxon>
        <taxon>Chordata</taxon>
        <taxon>Craniata</taxon>
        <taxon>Vertebrata</taxon>
        <taxon>Euteleostomi</taxon>
        <taxon>Actinopterygii</taxon>
        <taxon>Neopterygii</taxon>
        <taxon>Teleostei</taxon>
        <taxon>Neoteleostei</taxon>
        <taxon>Acanthomorphata</taxon>
        <taxon>Zeiogadaria</taxon>
        <taxon>Gadariae</taxon>
        <taxon>Gadiformes</taxon>
        <taxon>Muraenolepidoidei</taxon>
        <taxon>Muraenolepididae</taxon>
        <taxon>Muraenolepis</taxon>
    </lineage>
</organism>
<proteinExistence type="predicted"/>
<keyword evidence="3" id="KW-1185">Reference proteome</keyword>
<comment type="caution">
    <text evidence="2">The sequence shown here is derived from an EMBL/GenBank/DDBJ whole genome shotgun (WGS) entry which is preliminary data.</text>
</comment>
<feature type="region of interest" description="Disordered" evidence="1">
    <location>
        <begin position="71"/>
        <end position="141"/>
    </location>
</feature>
<name>A0A9Q0IYL2_9TELE</name>